<name>A0ABP0WV96_9BRYO</name>
<dbReference type="EMBL" id="OZ020097">
    <property type="protein sequence ID" value="CAK9269711.1"/>
    <property type="molecule type" value="Genomic_DNA"/>
</dbReference>
<accession>A0ABP0WV96</accession>
<proteinExistence type="predicted"/>
<reference evidence="1 2" key="1">
    <citation type="submission" date="2024-02" db="EMBL/GenBank/DDBJ databases">
        <authorList>
            <consortium name="ELIXIR-Norway"/>
            <consortium name="Elixir Norway"/>
        </authorList>
    </citation>
    <scope>NUCLEOTIDE SEQUENCE [LARGE SCALE GENOMIC DNA]</scope>
</reference>
<gene>
    <name evidence="1" type="ORF">CSSPJE1EN1_LOCUS15189</name>
</gene>
<sequence>MSDTGAYLAPEGHIVYCIEQSSSFECGGRYCGVQRQLTVDVLKNTKDGSCVDAQLRFVAIEGDGVVPATVMMGAYLDPYWL</sequence>
<protein>
    <submittedName>
        <fullName evidence="1">Uncharacterized protein</fullName>
    </submittedName>
</protein>
<keyword evidence="2" id="KW-1185">Reference proteome</keyword>
<organism evidence="1 2">
    <name type="scientific">Sphagnum jensenii</name>
    <dbReference type="NCBI Taxonomy" id="128206"/>
    <lineage>
        <taxon>Eukaryota</taxon>
        <taxon>Viridiplantae</taxon>
        <taxon>Streptophyta</taxon>
        <taxon>Embryophyta</taxon>
        <taxon>Bryophyta</taxon>
        <taxon>Sphagnophytina</taxon>
        <taxon>Sphagnopsida</taxon>
        <taxon>Sphagnales</taxon>
        <taxon>Sphagnaceae</taxon>
        <taxon>Sphagnum</taxon>
    </lineage>
</organism>
<evidence type="ECO:0000313" key="2">
    <source>
        <dbReference type="Proteomes" id="UP001497444"/>
    </source>
</evidence>
<evidence type="ECO:0000313" key="1">
    <source>
        <dbReference type="EMBL" id="CAK9269711.1"/>
    </source>
</evidence>
<dbReference type="Proteomes" id="UP001497444">
    <property type="component" value="Chromosome 2"/>
</dbReference>